<feature type="transmembrane region" description="Helical" evidence="4">
    <location>
        <begin position="158"/>
        <end position="182"/>
    </location>
</feature>
<reference evidence="6 7" key="1">
    <citation type="journal article" date="2018" name="Plant J.">
        <title>Genome sequences of Chlorella sorokiniana UTEX 1602 and Micractinium conductrix SAG 241.80: implications to maltose excretion by a green alga.</title>
        <authorList>
            <person name="Arriola M.B."/>
            <person name="Velmurugan N."/>
            <person name="Zhang Y."/>
            <person name="Plunkett M.H."/>
            <person name="Hondzo H."/>
            <person name="Barney B.M."/>
        </authorList>
    </citation>
    <scope>NUCLEOTIDE SEQUENCE [LARGE SCALE GENOMIC DNA]</scope>
    <source>
        <strain evidence="6 7">SAG 241.80</strain>
    </source>
</reference>
<dbReference type="GO" id="GO:0015031">
    <property type="term" value="P:protein transport"/>
    <property type="evidence" value="ECO:0007669"/>
    <property type="project" value="InterPro"/>
</dbReference>
<dbReference type="PANTHER" id="PTHR43248:SF14">
    <property type="entry name" value="ALPHA_BETA-HYDROLASES SUPERFAMILY PROTEIN"/>
    <property type="match status" value="1"/>
</dbReference>
<dbReference type="Gene3D" id="3.40.50.1820">
    <property type="entry name" value="alpha/beta hydrolase"/>
    <property type="match status" value="1"/>
</dbReference>
<dbReference type="InterPro" id="IPR023201">
    <property type="entry name" value="SecY_dom_sf"/>
</dbReference>
<dbReference type="STRING" id="554055.A0A2P6VKP8"/>
<dbReference type="InterPro" id="IPR002208">
    <property type="entry name" value="SecY/SEC61-alpha"/>
</dbReference>
<dbReference type="InterPro" id="IPR000073">
    <property type="entry name" value="AB_hydrolase_1"/>
</dbReference>
<dbReference type="GO" id="GO:0016020">
    <property type="term" value="C:membrane"/>
    <property type="evidence" value="ECO:0007669"/>
    <property type="project" value="InterPro"/>
</dbReference>
<dbReference type="PRINTS" id="PR00303">
    <property type="entry name" value="SECYTRNLCASE"/>
</dbReference>
<organism evidence="6 7">
    <name type="scientific">Micractinium conductrix</name>
    <dbReference type="NCBI Taxonomy" id="554055"/>
    <lineage>
        <taxon>Eukaryota</taxon>
        <taxon>Viridiplantae</taxon>
        <taxon>Chlorophyta</taxon>
        <taxon>core chlorophytes</taxon>
        <taxon>Trebouxiophyceae</taxon>
        <taxon>Chlorellales</taxon>
        <taxon>Chlorellaceae</taxon>
        <taxon>Chlorella clade</taxon>
        <taxon>Micractinium</taxon>
    </lineage>
</organism>
<dbReference type="Pfam" id="PF00344">
    <property type="entry name" value="SecY"/>
    <property type="match status" value="1"/>
</dbReference>
<feature type="transmembrane region" description="Helical" evidence="4">
    <location>
        <begin position="188"/>
        <end position="208"/>
    </location>
</feature>
<dbReference type="GO" id="GO:0016787">
    <property type="term" value="F:hydrolase activity"/>
    <property type="evidence" value="ECO:0007669"/>
    <property type="project" value="UniProtKB-KW"/>
</dbReference>
<sequence length="754" mass="79515">MGHFIALPGAQPAVAGARAAMEILMGQSEVAANVFSLGIGPLMSAYFFLAAANVVPPIRKHFAQLREAGPQGRDTYTGYITILFGLFACWEGTSLARCWLPASIAASSAAAKGWSAGVVAWAVGAGKVTWMVAVLTAGSAVCKLITQLVEQNGLGDGTGLLIALGVAVNYAHFLADAAAVLAAAPPRLWAVSLVALLCCLLTGVALWAQGVQLRLPATFYQERHSETGSPKGHQAQRHPLLELLNPHPAHHTQQAHREEEEEAEAAPSRQYFPLQLSPSGARSLLFANFWVALLQPPLSWLGVGNPFASSLGFAALVLVVEGISFADMTPRQISQYLASSDAGLRGIAPGIRTISYLAARRRQLKLLNATLLAGLSLAARGVDAVAASLVGVPAGCLSLLLLASTVASAVRQVESLAQPEPFLTYEIVRGALVRYSSAGGRPPPTAVLVHGILGKRQNMLSFARRLVEGFPHWQVVVADLRCHGDSAAVSNNLRGTHSLESAAADLIRLLSALKLFPEMLIGHSFGGKVVLQMTRSWAMGPARRVPRPVQVWVLDALPGEVRSGDMGGADRPADLISTLQGIPLPVPSRHWLVGHLESTGFSRQVATWAATNLAPSAGGAGGLTWGFDLAGIAQMFRSYETSNLWPLLTSPADGLTLSFVKAERSTFRWGGGDEARIRELGHAVHTLPNSGHWVHTDNPDGLFDILAPSFGASPDLHMQRSPKASPPSSPSASAAAAANNIVSPGSKQLQGLMM</sequence>
<comment type="similarity">
    <text evidence="1">Belongs to the peptidase S33 family.</text>
</comment>
<gene>
    <name evidence="6" type="ORF">C2E20_2084</name>
</gene>
<evidence type="ECO:0000256" key="3">
    <source>
        <dbReference type="SAM" id="MobiDB-lite"/>
    </source>
</evidence>
<dbReference type="AlphaFoldDB" id="A0A2P6VKP8"/>
<dbReference type="PANTHER" id="PTHR43248">
    <property type="entry name" value="2-SUCCINYL-6-HYDROXY-2,4-CYCLOHEXADIENE-1-CARBOXYLATE SYNTHASE"/>
    <property type="match status" value="1"/>
</dbReference>
<evidence type="ECO:0000259" key="5">
    <source>
        <dbReference type="Pfam" id="PF12697"/>
    </source>
</evidence>
<keyword evidence="7" id="KW-1185">Reference proteome</keyword>
<evidence type="ECO:0000313" key="7">
    <source>
        <dbReference type="Proteomes" id="UP000239649"/>
    </source>
</evidence>
<dbReference type="Gene3D" id="1.10.3370.10">
    <property type="entry name" value="SecY subunit domain"/>
    <property type="match status" value="1"/>
</dbReference>
<name>A0A2P6VKP8_9CHLO</name>
<feature type="domain" description="AB hydrolase-1" evidence="5">
    <location>
        <begin position="447"/>
        <end position="704"/>
    </location>
</feature>
<accession>A0A2P6VKP8</accession>
<dbReference type="Proteomes" id="UP000239649">
    <property type="component" value="Unassembled WGS sequence"/>
</dbReference>
<keyword evidence="2" id="KW-0378">Hydrolase</keyword>
<evidence type="ECO:0000256" key="1">
    <source>
        <dbReference type="ARBA" id="ARBA00010088"/>
    </source>
</evidence>
<feature type="region of interest" description="Disordered" evidence="3">
    <location>
        <begin position="715"/>
        <end position="736"/>
    </location>
</feature>
<evidence type="ECO:0000313" key="6">
    <source>
        <dbReference type="EMBL" id="PSC74655.1"/>
    </source>
</evidence>
<keyword evidence="4" id="KW-1133">Transmembrane helix</keyword>
<dbReference type="Pfam" id="PF12697">
    <property type="entry name" value="Abhydrolase_6"/>
    <property type="match status" value="1"/>
</dbReference>
<protein>
    <submittedName>
        <fullName evidence="6">Abhydrolase domain-containing</fullName>
    </submittedName>
</protein>
<keyword evidence="4" id="KW-0812">Transmembrane</keyword>
<dbReference type="EMBL" id="LHPF02000004">
    <property type="protein sequence ID" value="PSC74655.1"/>
    <property type="molecule type" value="Genomic_DNA"/>
</dbReference>
<comment type="caution">
    <text evidence="6">The sequence shown here is derived from an EMBL/GenBank/DDBJ whole genome shotgun (WGS) entry which is preliminary data.</text>
</comment>
<keyword evidence="4" id="KW-0472">Membrane</keyword>
<dbReference type="InterPro" id="IPR051601">
    <property type="entry name" value="Serine_prot/Carboxylest_S33"/>
</dbReference>
<dbReference type="InterPro" id="IPR029058">
    <property type="entry name" value="AB_hydrolase_fold"/>
</dbReference>
<feature type="transmembrane region" description="Helical" evidence="4">
    <location>
        <begin position="35"/>
        <end position="55"/>
    </location>
</feature>
<evidence type="ECO:0000256" key="4">
    <source>
        <dbReference type="SAM" id="Phobius"/>
    </source>
</evidence>
<proteinExistence type="inferred from homology"/>
<dbReference type="SUPFAM" id="SSF103491">
    <property type="entry name" value="Preprotein translocase SecY subunit"/>
    <property type="match status" value="1"/>
</dbReference>
<feature type="transmembrane region" description="Helical" evidence="4">
    <location>
        <begin position="128"/>
        <end position="146"/>
    </location>
</feature>
<evidence type="ECO:0000256" key="2">
    <source>
        <dbReference type="ARBA" id="ARBA00022801"/>
    </source>
</evidence>
<feature type="region of interest" description="Disordered" evidence="3">
    <location>
        <begin position="249"/>
        <end position="268"/>
    </location>
</feature>
<dbReference type="OrthoDB" id="8119704at2759"/>
<dbReference type="SUPFAM" id="SSF53474">
    <property type="entry name" value="alpha/beta-Hydrolases"/>
    <property type="match status" value="1"/>
</dbReference>